<dbReference type="OrthoDB" id="9796565at2"/>
<dbReference type="NCBIfam" id="NF008448">
    <property type="entry name" value="PRK11295.1"/>
    <property type="match status" value="1"/>
</dbReference>
<dbReference type="GO" id="GO:0004519">
    <property type="term" value="F:endonuclease activity"/>
    <property type="evidence" value="ECO:0007669"/>
    <property type="project" value="UniProtKB-KW"/>
</dbReference>
<feature type="domain" description="HNH" evidence="5">
    <location>
        <begin position="41"/>
        <end position="89"/>
    </location>
</feature>
<dbReference type="eggNOG" id="COG1403">
    <property type="taxonomic scope" value="Bacteria"/>
</dbReference>
<protein>
    <recommendedName>
        <fullName evidence="4">Putative HNH nuclease YajD</fullName>
    </recommendedName>
</protein>
<comment type="similarity">
    <text evidence="3">Belongs to the HNH nuclease family.</text>
</comment>
<evidence type="ECO:0000256" key="1">
    <source>
        <dbReference type="ARBA" id="ARBA00022722"/>
    </source>
</evidence>
<keyword evidence="2" id="KW-0378">Hydrolase</keyword>
<dbReference type="GO" id="GO:0016787">
    <property type="term" value="F:hydrolase activity"/>
    <property type="evidence" value="ECO:0007669"/>
    <property type="project" value="UniProtKB-KW"/>
</dbReference>
<keyword evidence="6" id="KW-0255">Endonuclease</keyword>
<evidence type="ECO:0000256" key="4">
    <source>
        <dbReference type="ARBA" id="ARBA00040194"/>
    </source>
</evidence>
<dbReference type="GO" id="GO:0008270">
    <property type="term" value="F:zinc ion binding"/>
    <property type="evidence" value="ECO:0007669"/>
    <property type="project" value="InterPro"/>
</dbReference>
<proteinExistence type="inferred from homology"/>
<dbReference type="InterPro" id="IPR003615">
    <property type="entry name" value="HNH_nuc"/>
</dbReference>
<gene>
    <name evidence="6" type="ORF">R2APBS1_1025</name>
</gene>
<dbReference type="KEGG" id="rhd:R2APBS1_1025"/>
<dbReference type="RefSeq" id="WP_015447099.1">
    <property type="nucleotide sequence ID" value="NC_020541.1"/>
</dbReference>
<dbReference type="PANTHER" id="PTHR41286">
    <property type="entry name" value="HNH NUCLEASE YAJD-RELATED"/>
    <property type="match status" value="1"/>
</dbReference>
<dbReference type="Pfam" id="PF01844">
    <property type="entry name" value="HNH"/>
    <property type="match status" value="1"/>
</dbReference>
<keyword evidence="7" id="KW-1185">Reference proteome</keyword>
<evidence type="ECO:0000259" key="5">
    <source>
        <dbReference type="Pfam" id="PF01844"/>
    </source>
</evidence>
<organism evidence="6 7">
    <name type="scientific">Rhodanobacter denitrificans</name>
    <dbReference type="NCBI Taxonomy" id="666685"/>
    <lineage>
        <taxon>Bacteria</taxon>
        <taxon>Pseudomonadati</taxon>
        <taxon>Pseudomonadota</taxon>
        <taxon>Gammaproteobacteria</taxon>
        <taxon>Lysobacterales</taxon>
        <taxon>Rhodanobacteraceae</taxon>
        <taxon>Rhodanobacter</taxon>
    </lineage>
</organism>
<sequence length="124" mass="14179">MPNKPIDNAKLDRIVAEARHAAEQRELGYRERALKMYPWVCGRCAREFTRANLQELTVHHRNHDHDFNPPDGSNWELLCVYCHDNEHARYIDHVRGGVMAVEAAAPATGNPFADLKAMMERGKS</sequence>
<dbReference type="EMBL" id="CP003470">
    <property type="protein sequence ID" value="AGG88181.1"/>
    <property type="molecule type" value="Genomic_DNA"/>
</dbReference>
<accession>M4NK76</accession>
<keyword evidence="1" id="KW-0540">Nuclease</keyword>
<dbReference type="Proteomes" id="UP000011859">
    <property type="component" value="Chromosome"/>
</dbReference>
<dbReference type="STRING" id="666685.R2APBS1_1025"/>
<dbReference type="AlphaFoldDB" id="M4NK76"/>
<dbReference type="GO" id="GO:0005829">
    <property type="term" value="C:cytosol"/>
    <property type="evidence" value="ECO:0007669"/>
    <property type="project" value="TreeGrafter"/>
</dbReference>
<evidence type="ECO:0000313" key="7">
    <source>
        <dbReference type="Proteomes" id="UP000011859"/>
    </source>
</evidence>
<dbReference type="PANTHER" id="PTHR41286:SF1">
    <property type="entry name" value="HNH NUCLEASE YAJD-RELATED"/>
    <property type="match status" value="1"/>
</dbReference>
<dbReference type="CDD" id="cd00085">
    <property type="entry name" value="HNHc"/>
    <property type="match status" value="1"/>
</dbReference>
<name>M4NK76_9GAMM</name>
<dbReference type="GO" id="GO:0003676">
    <property type="term" value="F:nucleic acid binding"/>
    <property type="evidence" value="ECO:0007669"/>
    <property type="project" value="InterPro"/>
</dbReference>
<evidence type="ECO:0000256" key="2">
    <source>
        <dbReference type="ARBA" id="ARBA00022801"/>
    </source>
</evidence>
<evidence type="ECO:0000313" key="6">
    <source>
        <dbReference type="EMBL" id="AGG88181.1"/>
    </source>
</evidence>
<evidence type="ECO:0000256" key="3">
    <source>
        <dbReference type="ARBA" id="ARBA00038412"/>
    </source>
</evidence>
<dbReference type="HOGENOM" id="CLU_136125_0_0_6"/>
<reference evidence="6 7" key="1">
    <citation type="submission" date="2012-04" db="EMBL/GenBank/DDBJ databases">
        <title>Complete genome of Rhodanobacter sp. 2APBS1.</title>
        <authorList>
            <consortium name="US DOE Joint Genome Institute"/>
            <person name="Huntemann M."/>
            <person name="Wei C.-L."/>
            <person name="Han J."/>
            <person name="Detter J.C."/>
            <person name="Han C."/>
            <person name="Tapia R."/>
            <person name="Munk A.C.C."/>
            <person name="Chen A."/>
            <person name="Krypides N."/>
            <person name="Mavromatis K."/>
            <person name="Markowitz V."/>
            <person name="Szeto E."/>
            <person name="Ivanova N."/>
            <person name="Mikhailova N."/>
            <person name="Ovchinnikova G."/>
            <person name="Pagani I."/>
            <person name="Pati A."/>
            <person name="Goodwin L."/>
            <person name="Peters L."/>
            <person name="Pitluck S."/>
            <person name="Woyke T."/>
            <person name="Prakash O."/>
            <person name="Elkins J."/>
            <person name="Brown S."/>
            <person name="Palumbo A."/>
            <person name="Hemme C."/>
            <person name="Zhou J."/>
            <person name="Watson D."/>
            <person name="Jardine P."/>
            <person name="Kostka J."/>
            <person name="Green S."/>
        </authorList>
    </citation>
    <scope>NUCLEOTIDE SEQUENCE [LARGE SCALE GENOMIC DNA]</scope>
    <source>
        <strain evidence="6 7">2APBS1</strain>
    </source>
</reference>
<dbReference type="InterPro" id="IPR002711">
    <property type="entry name" value="HNH"/>
</dbReference>